<sequence length="164" mass="18234">MTFTSLSIRWAHTGADGTVSPKGWGAHVDQLTTESATASSDLHRRSTMKTIATVVATVLVFVCSPVAALDREKRLRVVSQVHANERVLVTGEEQREKRHGHCVDDGTRNIDPVCASNGKKYLNMNRFEYNKCLIKVEDGEDITIVDLEFCREAMLEDLESEGLV</sequence>
<dbReference type="OrthoDB" id="162736at2759"/>
<dbReference type="SUPFAM" id="SSF100895">
    <property type="entry name" value="Kazal-type serine protease inhibitors"/>
    <property type="match status" value="1"/>
</dbReference>
<gene>
    <name evidence="3" type="ORF">Pfra01_002728700</name>
</gene>
<proteinExistence type="predicted"/>
<evidence type="ECO:0000256" key="1">
    <source>
        <dbReference type="SAM" id="Phobius"/>
    </source>
</evidence>
<reference evidence="3" key="1">
    <citation type="submission" date="2023-04" db="EMBL/GenBank/DDBJ databases">
        <title>Phytophthora fragariaefolia NBRC 109709.</title>
        <authorList>
            <person name="Ichikawa N."/>
            <person name="Sato H."/>
            <person name="Tonouchi N."/>
        </authorList>
    </citation>
    <scope>NUCLEOTIDE SEQUENCE</scope>
    <source>
        <strain evidence="3">NBRC 109709</strain>
    </source>
</reference>
<dbReference type="Gene3D" id="3.30.60.30">
    <property type="match status" value="1"/>
</dbReference>
<protein>
    <submittedName>
        <fullName evidence="3">Unnamed protein product</fullName>
    </submittedName>
</protein>
<dbReference type="EMBL" id="BSXT01006635">
    <property type="protein sequence ID" value="GMF62686.1"/>
    <property type="molecule type" value="Genomic_DNA"/>
</dbReference>
<name>A0A9W6YGY1_9STRA</name>
<dbReference type="InterPro" id="IPR002350">
    <property type="entry name" value="Kazal_dom"/>
</dbReference>
<feature type="domain" description="Kazal-like" evidence="2">
    <location>
        <begin position="96"/>
        <end position="152"/>
    </location>
</feature>
<organism evidence="3 4">
    <name type="scientific">Phytophthora fragariaefolia</name>
    <dbReference type="NCBI Taxonomy" id="1490495"/>
    <lineage>
        <taxon>Eukaryota</taxon>
        <taxon>Sar</taxon>
        <taxon>Stramenopiles</taxon>
        <taxon>Oomycota</taxon>
        <taxon>Peronosporomycetes</taxon>
        <taxon>Peronosporales</taxon>
        <taxon>Peronosporaceae</taxon>
        <taxon>Phytophthora</taxon>
    </lineage>
</organism>
<dbReference type="Proteomes" id="UP001165121">
    <property type="component" value="Unassembled WGS sequence"/>
</dbReference>
<comment type="caution">
    <text evidence="3">The sequence shown here is derived from an EMBL/GenBank/DDBJ whole genome shotgun (WGS) entry which is preliminary data.</text>
</comment>
<evidence type="ECO:0000313" key="3">
    <source>
        <dbReference type="EMBL" id="GMF62686.1"/>
    </source>
</evidence>
<dbReference type="InterPro" id="IPR036058">
    <property type="entry name" value="Kazal_dom_sf"/>
</dbReference>
<keyword evidence="1" id="KW-1133">Transmembrane helix</keyword>
<keyword evidence="4" id="KW-1185">Reference proteome</keyword>
<keyword evidence="1" id="KW-0472">Membrane</keyword>
<dbReference type="AlphaFoldDB" id="A0A9W6YGY1"/>
<evidence type="ECO:0000313" key="4">
    <source>
        <dbReference type="Proteomes" id="UP001165121"/>
    </source>
</evidence>
<dbReference type="PROSITE" id="PS51465">
    <property type="entry name" value="KAZAL_2"/>
    <property type="match status" value="1"/>
</dbReference>
<keyword evidence="1" id="KW-0812">Transmembrane</keyword>
<accession>A0A9W6YGY1</accession>
<evidence type="ECO:0000259" key="2">
    <source>
        <dbReference type="PROSITE" id="PS51465"/>
    </source>
</evidence>
<feature type="transmembrane region" description="Helical" evidence="1">
    <location>
        <begin position="50"/>
        <end position="69"/>
    </location>
</feature>